<dbReference type="AlphaFoldDB" id="A0A235B4W6"/>
<dbReference type="GO" id="GO:0005891">
    <property type="term" value="C:voltage-gated calcium channel complex"/>
    <property type="evidence" value="ECO:0007669"/>
    <property type="project" value="TreeGrafter"/>
</dbReference>
<protein>
    <submittedName>
        <fullName evidence="14">Voltage-gated sodium channel</fullName>
    </submittedName>
</protein>
<keyword evidence="5" id="KW-0851">Voltage-gated channel</keyword>
<keyword evidence="10 14" id="KW-0407">Ion channel</keyword>
<evidence type="ECO:0000313" key="14">
    <source>
        <dbReference type="EMBL" id="OYD07350.1"/>
    </source>
</evidence>
<keyword evidence="7" id="KW-0406">Ion transport</keyword>
<accession>A0A235B4W6</accession>
<evidence type="ECO:0000256" key="8">
    <source>
        <dbReference type="ARBA" id="ARBA00023136"/>
    </source>
</evidence>
<name>A0A235B4W6_9BACL</name>
<feature type="transmembrane region" description="Helical" evidence="12">
    <location>
        <begin position="210"/>
        <end position="234"/>
    </location>
</feature>
<dbReference type="OrthoDB" id="5297065at2"/>
<evidence type="ECO:0000256" key="5">
    <source>
        <dbReference type="ARBA" id="ARBA00022882"/>
    </source>
</evidence>
<keyword evidence="4" id="KW-0106">Calcium</keyword>
<keyword evidence="2" id="KW-0813">Transport</keyword>
<dbReference type="Gene3D" id="1.10.287.70">
    <property type="match status" value="1"/>
</dbReference>
<evidence type="ECO:0000256" key="4">
    <source>
        <dbReference type="ARBA" id="ARBA00022837"/>
    </source>
</evidence>
<evidence type="ECO:0000256" key="10">
    <source>
        <dbReference type="ARBA" id="ARBA00023303"/>
    </source>
</evidence>
<comment type="caution">
    <text evidence="14">The sequence shown here is derived from an EMBL/GenBank/DDBJ whole genome shotgun (WGS) entry which is preliminary data.</text>
</comment>
<dbReference type="GO" id="GO:0008331">
    <property type="term" value="F:high voltage-gated calcium channel activity"/>
    <property type="evidence" value="ECO:0007669"/>
    <property type="project" value="TreeGrafter"/>
</dbReference>
<evidence type="ECO:0000259" key="13">
    <source>
        <dbReference type="Pfam" id="PF00520"/>
    </source>
</evidence>
<dbReference type="InterPro" id="IPR005821">
    <property type="entry name" value="Ion_trans_dom"/>
</dbReference>
<keyword evidence="15" id="KW-1185">Reference proteome</keyword>
<dbReference type="SUPFAM" id="SSF81324">
    <property type="entry name" value="Voltage-gated potassium channels"/>
    <property type="match status" value="1"/>
</dbReference>
<evidence type="ECO:0000313" key="15">
    <source>
        <dbReference type="Proteomes" id="UP000215459"/>
    </source>
</evidence>
<evidence type="ECO:0000256" key="7">
    <source>
        <dbReference type="ARBA" id="ARBA00023065"/>
    </source>
</evidence>
<keyword evidence="8 12" id="KW-0472">Membrane</keyword>
<evidence type="ECO:0000256" key="11">
    <source>
        <dbReference type="SAM" id="MobiDB-lite"/>
    </source>
</evidence>
<keyword evidence="9" id="KW-0325">Glycoprotein</keyword>
<proteinExistence type="predicted"/>
<evidence type="ECO:0000256" key="1">
    <source>
        <dbReference type="ARBA" id="ARBA00004141"/>
    </source>
</evidence>
<feature type="compositionally biased region" description="Polar residues" evidence="11">
    <location>
        <begin position="274"/>
        <end position="283"/>
    </location>
</feature>
<dbReference type="InterPro" id="IPR050599">
    <property type="entry name" value="VDCC_alpha-1_subunit"/>
</dbReference>
<feature type="transmembrane region" description="Helical" evidence="12">
    <location>
        <begin position="64"/>
        <end position="84"/>
    </location>
</feature>
<feature type="transmembrane region" description="Helical" evidence="12">
    <location>
        <begin position="26"/>
        <end position="44"/>
    </location>
</feature>
<dbReference type="Proteomes" id="UP000215459">
    <property type="component" value="Unassembled WGS sequence"/>
</dbReference>
<evidence type="ECO:0000256" key="12">
    <source>
        <dbReference type="SAM" id="Phobius"/>
    </source>
</evidence>
<evidence type="ECO:0000256" key="9">
    <source>
        <dbReference type="ARBA" id="ARBA00023180"/>
    </source>
</evidence>
<reference evidence="14 15" key="1">
    <citation type="submission" date="2017-07" db="EMBL/GenBank/DDBJ databases">
        <title>The genome sequence of Paludifilum halophilum highlights mechanisms for microbial adaptation to high salt environemnts.</title>
        <authorList>
            <person name="Belbahri L."/>
        </authorList>
    </citation>
    <scope>NUCLEOTIDE SEQUENCE [LARGE SCALE GENOMIC DNA]</scope>
    <source>
        <strain evidence="14 15">DSM 102817</strain>
    </source>
</reference>
<sequence length="292" mass="33936">MEPQRATRSYPTSFSERINRFVQQPWFTGTILGLILIHAILLGLETYPTIYQSHQDFFHVADKIILWIFTLEVVLKMIAARPWHRFFHDPWNAFDFFIVASGHIFIDVQFVVVLRILRVLRVLRAISILPALRRLVKTLMMTIPTLGNIMILLSIIFYIFAVTGTILFRDAAPQYFGSLHRSMLSLFQIVTLDSWASEIMWPIQEEKPWAWIYFVAFVLVGTFIILNLLIGVIVNKVEKVAAEEEELEELRKEAALQEEIRALREEVQDLKSIMNRQSSPSGKTTDDRRTGR</sequence>
<keyword evidence="6 12" id="KW-1133">Transmembrane helix</keyword>
<dbReference type="EMBL" id="NOWF01000006">
    <property type="protein sequence ID" value="OYD07350.1"/>
    <property type="molecule type" value="Genomic_DNA"/>
</dbReference>
<evidence type="ECO:0000256" key="3">
    <source>
        <dbReference type="ARBA" id="ARBA00022692"/>
    </source>
</evidence>
<organism evidence="14 15">
    <name type="scientific">Paludifilum halophilum</name>
    <dbReference type="NCBI Taxonomy" id="1642702"/>
    <lineage>
        <taxon>Bacteria</taxon>
        <taxon>Bacillati</taxon>
        <taxon>Bacillota</taxon>
        <taxon>Bacilli</taxon>
        <taxon>Bacillales</taxon>
        <taxon>Thermoactinomycetaceae</taxon>
        <taxon>Paludifilum</taxon>
    </lineage>
</organism>
<dbReference type="Gene3D" id="1.20.120.350">
    <property type="entry name" value="Voltage-gated potassium channels. Chain C"/>
    <property type="match status" value="1"/>
</dbReference>
<dbReference type="PANTHER" id="PTHR45628">
    <property type="entry name" value="VOLTAGE-DEPENDENT CALCIUM CHANNEL TYPE A SUBUNIT ALPHA-1"/>
    <property type="match status" value="1"/>
</dbReference>
<dbReference type="PANTHER" id="PTHR45628:SF7">
    <property type="entry name" value="VOLTAGE-DEPENDENT CALCIUM CHANNEL TYPE A SUBUNIT ALPHA-1"/>
    <property type="match status" value="1"/>
</dbReference>
<comment type="subcellular location">
    <subcellularLocation>
        <location evidence="1">Membrane</location>
        <topology evidence="1">Multi-pass membrane protein</topology>
    </subcellularLocation>
</comment>
<dbReference type="Pfam" id="PF00520">
    <property type="entry name" value="Ion_trans"/>
    <property type="match status" value="1"/>
</dbReference>
<evidence type="ECO:0000256" key="2">
    <source>
        <dbReference type="ARBA" id="ARBA00022448"/>
    </source>
</evidence>
<feature type="transmembrane region" description="Helical" evidence="12">
    <location>
        <begin position="96"/>
        <end position="117"/>
    </location>
</feature>
<feature type="domain" description="Ion transport" evidence="13">
    <location>
        <begin position="25"/>
        <end position="244"/>
    </location>
</feature>
<evidence type="ECO:0000256" key="6">
    <source>
        <dbReference type="ARBA" id="ARBA00022989"/>
    </source>
</evidence>
<keyword evidence="3 12" id="KW-0812">Transmembrane</keyword>
<gene>
    <name evidence="14" type="ORF">CHM34_10595</name>
</gene>
<feature type="region of interest" description="Disordered" evidence="11">
    <location>
        <begin position="271"/>
        <end position="292"/>
    </location>
</feature>
<dbReference type="RefSeq" id="WP_094264586.1">
    <property type="nucleotide sequence ID" value="NZ_NOWF01000006.1"/>
</dbReference>
<dbReference type="GO" id="GO:0098703">
    <property type="term" value="P:calcium ion import across plasma membrane"/>
    <property type="evidence" value="ECO:0007669"/>
    <property type="project" value="TreeGrafter"/>
</dbReference>
<dbReference type="InterPro" id="IPR027359">
    <property type="entry name" value="Volt_channel_dom_sf"/>
</dbReference>
<feature type="transmembrane region" description="Helical" evidence="12">
    <location>
        <begin position="138"/>
        <end position="160"/>
    </location>
</feature>